<sequence>MNKVGKERLVNYRRWLYQAELNGTKLIAYNCPKCLEKLQTTEAPDGEVWDTFSNCPFCGALLFKVTQGHEVKIDLILNIGKNQT</sequence>
<evidence type="ECO:0000313" key="2">
    <source>
        <dbReference type="Proteomes" id="UP000323910"/>
    </source>
</evidence>
<accession>A0ABY3P6B5</accession>
<reference evidence="1 2" key="1">
    <citation type="submission" date="2019-08" db="EMBL/GenBank/DDBJ databases">
        <title>The draft genome of Lelliottia nimipressuralis strain CICC 24156.</title>
        <authorList>
            <person name="Wu W."/>
            <person name="Feng Y."/>
            <person name="Zong Z."/>
        </authorList>
    </citation>
    <scope>NUCLEOTIDE SEQUENCE [LARGE SCALE GENOMIC DNA]</scope>
    <source>
        <strain evidence="1 2">CICC 24156</strain>
    </source>
</reference>
<organism evidence="1 2">
    <name type="scientific">Lelliottia nimipressuralis</name>
    <dbReference type="NCBI Taxonomy" id="69220"/>
    <lineage>
        <taxon>Bacteria</taxon>
        <taxon>Pseudomonadati</taxon>
        <taxon>Pseudomonadota</taxon>
        <taxon>Gammaproteobacteria</taxon>
        <taxon>Enterobacterales</taxon>
        <taxon>Enterobacteriaceae</taxon>
        <taxon>Lelliottia</taxon>
    </lineage>
</organism>
<gene>
    <name evidence="1" type="ORF">FZO59_04905</name>
</gene>
<dbReference type="EMBL" id="VTFR01000002">
    <property type="protein sequence ID" value="TYT34977.1"/>
    <property type="molecule type" value="Genomic_DNA"/>
</dbReference>
<dbReference type="Proteomes" id="UP000323910">
    <property type="component" value="Unassembled WGS sequence"/>
</dbReference>
<evidence type="ECO:0000313" key="1">
    <source>
        <dbReference type="EMBL" id="TYT34977.1"/>
    </source>
</evidence>
<name>A0ABY3P6B5_9ENTR</name>
<comment type="caution">
    <text evidence="1">The sequence shown here is derived from an EMBL/GenBank/DDBJ whole genome shotgun (WGS) entry which is preliminary data.</text>
</comment>
<dbReference type="RefSeq" id="WP_129036247.1">
    <property type="nucleotide sequence ID" value="NZ_SDDX01000028.1"/>
</dbReference>
<keyword evidence="2" id="KW-1185">Reference proteome</keyword>
<protein>
    <submittedName>
        <fullName evidence="1">Uncharacterized protein</fullName>
    </submittedName>
</protein>
<proteinExistence type="predicted"/>